<dbReference type="Proteomes" id="UP000807342">
    <property type="component" value="Unassembled WGS sequence"/>
</dbReference>
<dbReference type="InterPro" id="IPR036412">
    <property type="entry name" value="HAD-like_sf"/>
</dbReference>
<dbReference type="InterPro" id="IPR052791">
    <property type="entry name" value="SSM1_domain"/>
</dbReference>
<dbReference type="AlphaFoldDB" id="A0A9P6C2R7"/>
<dbReference type="InterPro" id="IPR006439">
    <property type="entry name" value="HAD-SF_hydro_IA"/>
</dbReference>
<dbReference type="NCBIfam" id="TIGR01509">
    <property type="entry name" value="HAD-SF-IA-v3"/>
    <property type="match status" value="1"/>
</dbReference>
<dbReference type="Pfam" id="PF00702">
    <property type="entry name" value="Hydrolase"/>
    <property type="match status" value="1"/>
</dbReference>
<dbReference type="SFLD" id="SFLDS00003">
    <property type="entry name" value="Haloacid_Dehalogenase"/>
    <property type="match status" value="1"/>
</dbReference>
<protein>
    <submittedName>
        <fullName evidence="1">Pyrimidine 5-nucleotidase</fullName>
    </submittedName>
</protein>
<dbReference type="OrthoDB" id="1065058at2759"/>
<dbReference type="SFLD" id="SFLDG01129">
    <property type="entry name" value="C1.5:_HAD__Beta-PGM__Phosphata"/>
    <property type="match status" value="1"/>
</dbReference>
<dbReference type="Gene3D" id="3.40.50.1000">
    <property type="entry name" value="HAD superfamily/HAD-like"/>
    <property type="match status" value="1"/>
</dbReference>
<dbReference type="Gene3D" id="1.10.150.450">
    <property type="match status" value="1"/>
</dbReference>
<dbReference type="GO" id="GO:0008252">
    <property type="term" value="F:nucleotidase activity"/>
    <property type="evidence" value="ECO:0007669"/>
    <property type="project" value="TreeGrafter"/>
</dbReference>
<dbReference type="InterPro" id="IPR023214">
    <property type="entry name" value="HAD_sf"/>
</dbReference>
<dbReference type="SFLD" id="SFLDG01132">
    <property type="entry name" value="C1.5.3:_5'-Nucleotidase_Like"/>
    <property type="match status" value="1"/>
</dbReference>
<dbReference type="GO" id="GO:0006206">
    <property type="term" value="P:pyrimidine nucleobase metabolic process"/>
    <property type="evidence" value="ECO:0007669"/>
    <property type="project" value="TreeGrafter"/>
</dbReference>
<evidence type="ECO:0000313" key="1">
    <source>
        <dbReference type="EMBL" id="KAF9446950.1"/>
    </source>
</evidence>
<evidence type="ECO:0000313" key="2">
    <source>
        <dbReference type="Proteomes" id="UP000807342"/>
    </source>
</evidence>
<organism evidence="1 2">
    <name type="scientific">Macrolepiota fuliginosa MF-IS2</name>
    <dbReference type="NCBI Taxonomy" id="1400762"/>
    <lineage>
        <taxon>Eukaryota</taxon>
        <taxon>Fungi</taxon>
        <taxon>Dikarya</taxon>
        <taxon>Basidiomycota</taxon>
        <taxon>Agaricomycotina</taxon>
        <taxon>Agaricomycetes</taxon>
        <taxon>Agaricomycetidae</taxon>
        <taxon>Agaricales</taxon>
        <taxon>Agaricineae</taxon>
        <taxon>Agaricaceae</taxon>
        <taxon>Macrolepiota</taxon>
    </lineage>
</organism>
<proteinExistence type="predicted"/>
<dbReference type="SUPFAM" id="SSF56784">
    <property type="entry name" value="HAD-like"/>
    <property type="match status" value="1"/>
</dbReference>
<dbReference type="PANTHER" id="PTHR47438">
    <property type="entry name" value="PHOSPHATE METABOLISM PROTEIN 8-RELATED"/>
    <property type="match status" value="1"/>
</dbReference>
<sequence length="249" mass="28599">MADQSPRKDNRIVVWFDIDNTLYSANSKISQAMGERIHAYFVSLGLSHEEASVLHHRYYSQYGLALRGLKRHHDIDVLDFDRKCDGSLPLEKMISYDPTLRKLFQDIDRSKAQVWGFTNAYKPHAHRVLNILRLDDLIDGLVYCDYTVPDFSCKPEPEFYQMAMKQAGVTDPSKCYFVDDNRGNIDGAIAQRWGKCVHFCEKGLEAMEGGIMKQIGDEPLDPTKSNGSDIVEVSRLDQLRDVWSEVFRK</sequence>
<reference evidence="1" key="1">
    <citation type="submission" date="2020-11" db="EMBL/GenBank/DDBJ databases">
        <authorList>
            <consortium name="DOE Joint Genome Institute"/>
            <person name="Ahrendt S."/>
            <person name="Riley R."/>
            <person name="Andreopoulos W."/>
            <person name="Labutti K."/>
            <person name="Pangilinan J."/>
            <person name="Ruiz-Duenas F.J."/>
            <person name="Barrasa J.M."/>
            <person name="Sanchez-Garcia M."/>
            <person name="Camarero S."/>
            <person name="Miyauchi S."/>
            <person name="Serrano A."/>
            <person name="Linde D."/>
            <person name="Babiker R."/>
            <person name="Drula E."/>
            <person name="Ayuso-Fernandez I."/>
            <person name="Pacheco R."/>
            <person name="Padilla G."/>
            <person name="Ferreira P."/>
            <person name="Barriuso J."/>
            <person name="Kellner H."/>
            <person name="Castanera R."/>
            <person name="Alfaro M."/>
            <person name="Ramirez L."/>
            <person name="Pisabarro A.G."/>
            <person name="Kuo A."/>
            <person name="Tritt A."/>
            <person name="Lipzen A."/>
            <person name="He G."/>
            <person name="Yan M."/>
            <person name="Ng V."/>
            <person name="Cullen D."/>
            <person name="Martin F."/>
            <person name="Rosso M.-N."/>
            <person name="Henrissat B."/>
            <person name="Hibbett D."/>
            <person name="Martinez A.T."/>
            <person name="Grigoriev I.V."/>
        </authorList>
    </citation>
    <scope>NUCLEOTIDE SEQUENCE</scope>
    <source>
        <strain evidence="1">MF-IS2</strain>
    </source>
</reference>
<dbReference type="NCBIfam" id="TIGR01993">
    <property type="entry name" value="Pyr-5-nucltdase"/>
    <property type="match status" value="1"/>
</dbReference>
<keyword evidence="2" id="KW-1185">Reference proteome</keyword>
<name>A0A9P6C2R7_9AGAR</name>
<comment type="caution">
    <text evidence="1">The sequence shown here is derived from an EMBL/GenBank/DDBJ whole genome shotgun (WGS) entry which is preliminary data.</text>
</comment>
<dbReference type="EMBL" id="MU151222">
    <property type="protein sequence ID" value="KAF9446950.1"/>
    <property type="molecule type" value="Genomic_DNA"/>
</dbReference>
<dbReference type="InterPro" id="IPR010237">
    <property type="entry name" value="Pyr-5-nucltdase"/>
</dbReference>
<dbReference type="PANTHER" id="PTHR47438:SF1">
    <property type="entry name" value="PHOSPHATE METABOLISM PROTEIN 8-RELATED"/>
    <property type="match status" value="1"/>
</dbReference>
<accession>A0A9P6C2R7</accession>
<gene>
    <name evidence="1" type="ORF">P691DRAFT_793998</name>
</gene>
<dbReference type="GO" id="GO:0009166">
    <property type="term" value="P:nucleotide catabolic process"/>
    <property type="evidence" value="ECO:0007669"/>
    <property type="project" value="TreeGrafter"/>
</dbReference>